<dbReference type="OrthoDB" id="9800877at2"/>
<accession>A0A2S9I733</accession>
<name>A0A2S9I733_9GAMM</name>
<protein>
    <submittedName>
        <fullName evidence="2">Uncharacterized protein</fullName>
    </submittedName>
</protein>
<evidence type="ECO:0000313" key="3">
    <source>
        <dbReference type="Proteomes" id="UP000239181"/>
    </source>
</evidence>
<feature type="region of interest" description="Disordered" evidence="1">
    <location>
        <begin position="17"/>
        <end position="54"/>
    </location>
</feature>
<keyword evidence="3" id="KW-1185">Reference proteome</keyword>
<feature type="compositionally biased region" description="Basic and acidic residues" evidence="1">
    <location>
        <begin position="26"/>
        <end position="40"/>
    </location>
</feature>
<comment type="caution">
    <text evidence="2">The sequence shown here is derived from an EMBL/GenBank/DDBJ whole genome shotgun (WGS) entry which is preliminary data.</text>
</comment>
<dbReference type="Proteomes" id="UP000239181">
    <property type="component" value="Unassembled WGS sequence"/>
</dbReference>
<evidence type="ECO:0000256" key="1">
    <source>
        <dbReference type="SAM" id="MobiDB-lite"/>
    </source>
</evidence>
<organism evidence="2 3">
    <name type="scientific">Pantoea coffeiphila</name>
    <dbReference type="NCBI Taxonomy" id="1465635"/>
    <lineage>
        <taxon>Bacteria</taxon>
        <taxon>Pseudomonadati</taxon>
        <taxon>Pseudomonadota</taxon>
        <taxon>Gammaproteobacteria</taxon>
        <taxon>Enterobacterales</taxon>
        <taxon>Erwiniaceae</taxon>
        <taxon>Pantoea</taxon>
    </lineage>
</organism>
<evidence type="ECO:0000313" key="2">
    <source>
        <dbReference type="EMBL" id="PRD13600.1"/>
    </source>
</evidence>
<sequence length="54" mass="6234">MNFCSRSEKVAKRIAQIETQLSAMQKDSDKRTGRVDDPPEPRPPLMRKPFTECL</sequence>
<dbReference type="AlphaFoldDB" id="A0A2S9I733"/>
<proteinExistence type="predicted"/>
<dbReference type="EMBL" id="PDET01000017">
    <property type="protein sequence ID" value="PRD13600.1"/>
    <property type="molecule type" value="Genomic_DNA"/>
</dbReference>
<reference evidence="2 3" key="1">
    <citation type="submission" date="2017-10" db="EMBL/GenBank/DDBJ databases">
        <title>Draft genome of two endophytic bacteria isolated from 'guarana' Paullinia cupana (Mart.) Ducke.</title>
        <authorList>
            <person name="Siqueira K.A."/>
            <person name="Liotti R.G."/>
            <person name="Mendes T.A."/>
            <person name="Soares M.A."/>
        </authorList>
    </citation>
    <scope>NUCLEOTIDE SEQUENCE [LARGE SCALE GENOMIC DNA]</scope>
    <source>
        <strain evidence="2 3">342</strain>
    </source>
</reference>
<gene>
    <name evidence="2" type="ORF">CQW29_20330</name>
</gene>